<dbReference type="Pfam" id="PF21082">
    <property type="entry name" value="MS_channel_3rd"/>
    <property type="match status" value="1"/>
</dbReference>
<evidence type="ECO:0000259" key="11">
    <source>
        <dbReference type="Pfam" id="PF21088"/>
    </source>
</evidence>
<feature type="transmembrane region" description="Helical" evidence="7">
    <location>
        <begin position="355"/>
        <end position="380"/>
    </location>
</feature>
<evidence type="ECO:0000313" key="14">
    <source>
        <dbReference type="Proteomes" id="UP000194474"/>
    </source>
</evidence>
<evidence type="ECO:0000259" key="9">
    <source>
        <dbReference type="Pfam" id="PF00924"/>
    </source>
</evidence>
<evidence type="ECO:0000256" key="6">
    <source>
        <dbReference type="ARBA" id="ARBA00023136"/>
    </source>
</evidence>
<organism evidence="13 14">
    <name type="scientific">Devosia lucknowensis</name>
    <dbReference type="NCBI Taxonomy" id="1096929"/>
    <lineage>
        <taxon>Bacteria</taxon>
        <taxon>Pseudomonadati</taxon>
        <taxon>Pseudomonadota</taxon>
        <taxon>Alphaproteobacteria</taxon>
        <taxon>Hyphomicrobiales</taxon>
        <taxon>Devosiaceae</taxon>
        <taxon>Devosia</taxon>
    </lineage>
</organism>
<dbReference type="SUPFAM" id="SSF82689">
    <property type="entry name" value="Mechanosensitive channel protein MscS (YggB), C-terminal domain"/>
    <property type="match status" value="1"/>
</dbReference>
<gene>
    <name evidence="13" type="ORF">SAMN06295905_0340</name>
</gene>
<feature type="transmembrane region" description="Helical" evidence="7">
    <location>
        <begin position="208"/>
        <end position="228"/>
    </location>
</feature>
<dbReference type="AlphaFoldDB" id="A0A1Y6ECJ9"/>
<dbReference type="PANTHER" id="PTHR30460:SF0">
    <property type="entry name" value="MODERATE CONDUCTANCE MECHANOSENSITIVE CHANNEL YBIO"/>
    <property type="match status" value="1"/>
</dbReference>
<keyword evidence="3" id="KW-1003">Cell membrane</keyword>
<dbReference type="SUPFAM" id="SSF82861">
    <property type="entry name" value="Mechanosensitive channel protein MscS (YggB), transmembrane region"/>
    <property type="match status" value="1"/>
</dbReference>
<dbReference type="Proteomes" id="UP000194474">
    <property type="component" value="Unassembled WGS sequence"/>
</dbReference>
<dbReference type="OrthoDB" id="9814206at2"/>
<keyword evidence="14" id="KW-1185">Reference proteome</keyword>
<feature type="transmembrane region" description="Helical" evidence="7">
    <location>
        <begin position="277"/>
        <end position="299"/>
    </location>
</feature>
<comment type="similarity">
    <text evidence="2">Belongs to the MscS (TC 1.A.23) family.</text>
</comment>
<evidence type="ECO:0000256" key="4">
    <source>
        <dbReference type="ARBA" id="ARBA00022692"/>
    </source>
</evidence>
<name>A0A1Y6ECJ9_9HYPH</name>
<evidence type="ECO:0000259" key="10">
    <source>
        <dbReference type="Pfam" id="PF21082"/>
    </source>
</evidence>
<feature type="signal peptide" evidence="8">
    <location>
        <begin position="1"/>
        <end position="22"/>
    </location>
</feature>
<evidence type="ECO:0000256" key="3">
    <source>
        <dbReference type="ARBA" id="ARBA00022475"/>
    </source>
</evidence>
<dbReference type="GO" id="GO:0005886">
    <property type="term" value="C:plasma membrane"/>
    <property type="evidence" value="ECO:0007669"/>
    <property type="project" value="UniProtKB-SubCell"/>
</dbReference>
<evidence type="ECO:0000256" key="7">
    <source>
        <dbReference type="SAM" id="Phobius"/>
    </source>
</evidence>
<evidence type="ECO:0000259" key="12">
    <source>
        <dbReference type="Pfam" id="PF25392"/>
    </source>
</evidence>
<keyword evidence="4 7" id="KW-0812">Transmembrane</keyword>
<comment type="subcellular location">
    <subcellularLocation>
        <location evidence="1">Cell membrane</location>
        <topology evidence="1">Multi-pass membrane protein</topology>
    </subcellularLocation>
</comment>
<dbReference type="InterPro" id="IPR011014">
    <property type="entry name" value="MscS_channel_TM-2"/>
</dbReference>
<keyword evidence="6 7" id="KW-0472">Membrane</keyword>
<dbReference type="EMBL" id="FXWK01000001">
    <property type="protein sequence ID" value="SMQ60169.1"/>
    <property type="molecule type" value="Genomic_DNA"/>
</dbReference>
<dbReference type="GO" id="GO:0008381">
    <property type="term" value="F:mechanosensitive monoatomic ion channel activity"/>
    <property type="evidence" value="ECO:0007669"/>
    <property type="project" value="InterPro"/>
</dbReference>
<dbReference type="PANTHER" id="PTHR30460">
    <property type="entry name" value="MODERATE CONDUCTANCE MECHANOSENSITIVE CHANNEL YBIO"/>
    <property type="match status" value="1"/>
</dbReference>
<dbReference type="InterPro" id="IPR010920">
    <property type="entry name" value="LSM_dom_sf"/>
</dbReference>
<sequence length="723" mass="77268">MRLLAYALVIFAILVPQASAQAQPTTEPAQAEAPAQTQGLDALIDIIEADPAGAALLARVRANALAEVERSSADETSDTTIAQQVAEFTRGAAEGVSASVQSVGDVVDDVARGLSGTGSDQLRSVTFDIVRVGATIFGVLLLLKLPAAWLSGKAAHQRDGARWLRKATSLLAAVVIDLIPVILAWAAGYLVAMLIANGGSGRLGINQPLLLNAFLFVELLKVGMRAVLMPRHSAIRILPMGDTSANYWSFWLSRVLSLVGYTFLFVVPILATNVSVVLASSVEVLVVATLTTIGILVVLQNKDQVRALLSAVVDKNRREGLAQIILPLARYWHILAITYLGALFVAWLANPAQALPFIVAATLQTIVAVVVALLAVGFIARFVNAGLRLPSDVKERLPLLERRLHAFVPKVLQTVRIIALAAVLLTAAQAWSLFDFVGWISSEAGQHTAGSIISALAVILIGFAIHVATSSWVEYRLNPNYGTIPTAREKTLLSLFKNAMTITLVVFVSMLALAQIGVNIAPLLAGAGVLGLAIGFGAQKFVQDIITGAFIQLENVMNEGDVVEAGGKSGVVERLTIRSVSIRDLSGTLHLIPFSSVDQVSNSNKDFAYHLAEIRVAYDTDIGVAKQAIEDAYDLLMETEHRDHVLGPLEMHGITAFLESAVVVRARVKTLPGSQWAAGRAFNEFVKQVFDQRGIVIPFPQVTMHTSKSQDPVGSVRNSAVLT</sequence>
<feature type="chain" id="PRO_5012170198" evidence="8">
    <location>
        <begin position="23"/>
        <end position="723"/>
    </location>
</feature>
<feature type="transmembrane region" description="Helical" evidence="7">
    <location>
        <begin position="452"/>
        <end position="473"/>
    </location>
</feature>
<dbReference type="Pfam" id="PF00924">
    <property type="entry name" value="MS_channel_2nd"/>
    <property type="match status" value="1"/>
</dbReference>
<dbReference type="Gene3D" id="2.30.30.60">
    <property type="match status" value="1"/>
</dbReference>
<dbReference type="InterPro" id="IPR049278">
    <property type="entry name" value="MS_channel_C"/>
</dbReference>
<dbReference type="Gene3D" id="1.10.287.1260">
    <property type="match status" value="1"/>
</dbReference>
<feature type="transmembrane region" description="Helical" evidence="7">
    <location>
        <begin position="129"/>
        <end position="150"/>
    </location>
</feature>
<evidence type="ECO:0000313" key="13">
    <source>
        <dbReference type="EMBL" id="SMQ60169.1"/>
    </source>
</evidence>
<feature type="domain" description="Mechanosensitive ion channel MscS C-terminal" evidence="10">
    <location>
        <begin position="613"/>
        <end position="697"/>
    </location>
</feature>
<evidence type="ECO:0000256" key="5">
    <source>
        <dbReference type="ARBA" id="ARBA00022989"/>
    </source>
</evidence>
<dbReference type="InterPro" id="IPR023408">
    <property type="entry name" value="MscS_beta-dom_sf"/>
</dbReference>
<feature type="transmembrane region" description="Helical" evidence="7">
    <location>
        <begin position="417"/>
        <end position="440"/>
    </location>
</feature>
<keyword evidence="5 7" id="KW-1133">Transmembrane helix</keyword>
<dbReference type="Pfam" id="PF25392">
    <property type="entry name" value="MS_channel_TM1"/>
    <property type="match status" value="1"/>
</dbReference>
<dbReference type="InterPro" id="IPR011066">
    <property type="entry name" value="MscS_channel_C_sf"/>
</dbReference>
<dbReference type="InterPro" id="IPR057485">
    <property type="entry name" value="YbiO-like_TM1"/>
</dbReference>
<dbReference type="InterPro" id="IPR006685">
    <property type="entry name" value="MscS_channel_2nd"/>
</dbReference>
<feature type="transmembrane region" description="Helical" evidence="7">
    <location>
        <begin position="494"/>
        <end position="514"/>
    </location>
</feature>
<dbReference type="Gene3D" id="3.30.70.100">
    <property type="match status" value="1"/>
</dbReference>
<evidence type="ECO:0000256" key="8">
    <source>
        <dbReference type="SAM" id="SignalP"/>
    </source>
</evidence>
<feature type="transmembrane region" description="Helical" evidence="7">
    <location>
        <begin position="331"/>
        <end position="349"/>
    </location>
</feature>
<dbReference type="Pfam" id="PF21088">
    <property type="entry name" value="MS_channel_1st"/>
    <property type="match status" value="1"/>
</dbReference>
<feature type="transmembrane region" description="Helical" evidence="7">
    <location>
        <begin position="248"/>
        <end position="271"/>
    </location>
</feature>
<dbReference type="SUPFAM" id="SSF50182">
    <property type="entry name" value="Sm-like ribonucleoproteins"/>
    <property type="match status" value="1"/>
</dbReference>
<feature type="transmembrane region" description="Helical" evidence="7">
    <location>
        <begin position="520"/>
        <end position="538"/>
    </location>
</feature>
<feature type="transmembrane region" description="Helical" evidence="7">
    <location>
        <begin position="170"/>
        <end position="196"/>
    </location>
</feature>
<proteinExistence type="inferred from homology"/>
<keyword evidence="8" id="KW-0732">Signal</keyword>
<dbReference type="InterPro" id="IPR049142">
    <property type="entry name" value="MS_channel_1st"/>
</dbReference>
<feature type="domain" description="Mechanosensitive ion channel transmembrane helices 2/3" evidence="11">
    <location>
        <begin position="501"/>
        <end position="539"/>
    </location>
</feature>
<protein>
    <submittedName>
        <fullName evidence="13">Small conductance mechanosensitive channel</fullName>
    </submittedName>
</protein>
<evidence type="ECO:0000256" key="1">
    <source>
        <dbReference type="ARBA" id="ARBA00004651"/>
    </source>
</evidence>
<dbReference type="InterPro" id="IPR045276">
    <property type="entry name" value="YbiO_bact"/>
</dbReference>
<evidence type="ECO:0000256" key="2">
    <source>
        <dbReference type="ARBA" id="ARBA00008017"/>
    </source>
</evidence>
<feature type="domain" description="Mechanosensitive ion channel MscS" evidence="9">
    <location>
        <begin position="541"/>
        <end position="604"/>
    </location>
</feature>
<accession>A0A1Y6ECJ9</accession>
<dbReference type="RefSeq" id="WP_086468812.1">
    <property type="nucleotide sequence ID" value="NZ_FXWK01000001.1"/>
</dbReference>
<feature type="domain" description="Moderate conductance mechanosensitive channel YbiO-like transmembrane helix 1" evidence="12">
    <location>
        <begin position="361"/>
        <end position="439"/>
    </location>
</feature>
<reference evidence="14" key="1">
    <citation type="submission" date="2017-04" db="EMBL/GenBank/DDBJ databases">
        <authorList>
            <person name="Varghese N."/>
            <person name="Submissions S."/>
        </authorList>
    </citation>
    <scope>NUCLEOTIDE SEQUENCE [LARGE SCALE GENOMIC DNA]</scope>
</reference>